<feature type="transmembrane region" description="Helical" evidence="2">
    <location>
        <begin position="150"/>
        <end position="169"/>
    </location>
</feature>
<comment type="similarity">
    <text evidence="1">Belongs to the EamA transporter family.</text>
</comment>
<evidence type="ECO:0000256" key="1">
    <source>
        <dbReference type="ARBA" id="ARBA00007362"/>
    </source>
</evidence>
<feature type="transmembrane region" description="Helical" evidence="2">
    <location>
        <begin position="224"/>
        <end position="243"/>
    </location>
</feature>
<feature type="transmembrane region" description="Helical" evidence="2">
    <location>
        <begin position="55"/>
        <end position="79"/>
    </location>
</feature>
<feature type="transmembrane region" description="Helical" evidence="2">
    <location>
        <begin position="91"/>
        <end position="112"/>
    </location>
</feature>
<evidence type="ECO:0000313" key="4">
    <source>
        <dbReference type="EMBL" id="GGO95467.1"/>
    </source>
</evidence>
<dbReference type="RefSeq" id="WP_229657837.1">
    <property type="nucleotide sequence ID" value="NZ_BMNJ01000001.1"/>
</dbReference>
<feature type="domain" description="EamA" evidence="3">
    <location>
        <begin position="23"/>
        <end position="163"/>
    </location>
</feature>
<evidence type="ECO:0000313" key="5">
    <source>
        <dbReference type="Proteomes" id="UP000614239"/>
    </source>
</evidence>
<dbReference type="Proteomes" id="UP000614239">
    <property type="component" value="Unassembled WGS sequence"/>
</dbReference>
<reference evidence="4" key="2">
    <citation type="submission" date="2020-09" db="EMBL/GenBank/DDBJ databases">
        <authorList>
            <person name="Sun Q."/>
            <person name="Zhou Y."/>
        </authorList>
    </citation>
    <scope>NUCLEOTIDE SEQUENCE</scope>
    <source>
        <strain evidence="4">CGMCC 4.7372</strain>
    </source>
</reference>
<keyword evidence="2" id="KW-0812">Transmembrane</keyword>
<dbReference type="AlphaFoldDB" id="A0A8H9HBU4"/>
<keyword evidence="5" id="KW-1185">Reference proteome</keyword>
<feature type="transmembrane region" description="Helical" evidence="2">
    <location>
        <begin position="310"/>
        <end position="332"/>
    </location>
</feature>
<reference evidence="4" key="1">
    <citation type="journal article" date="2014" name="Int. J. Syst. Evol. Microbiol.">
        <title>Complete genome sequence of Corynebacterium casei LMG S-19264T (=DSM 44701T), isolated from a smear-ripened cheese.</title>
        <authorList>
            <consortium name="US DOE Joint Genome Institute (JGI-PGF)"/>
            <person name="Walter F."/>
            <person name="Albersmeier A."/>
            <person name="Kalinowski J."/>
            <person name="Ruckert C."/>
        </authorList>
    </citation>
    <scope>NUCLEOTIDE SEQUENCE</scope>
    <source>
        <strain evidence="4">CGMCC 4.7372</strain>
    </source>
</reference>
<dbReference type="SUPFAM" id="SSF103481">
    <property type="entry name" value="Multidrug resistance efflux transporter EmrE"/>
    <property type="match status" value="2"/>
</dbReference>
<feature type="transmembrane region" description="Helical" evidence="2">
    <location>
        <begin position="23"/>
        <end position="43"/>
    </location>
</feature>
<gene>
    <name evidence="4" type="ORF">GCM10011612_03370</name>
</gene>
<keyword evidence="2" id="KW-0472">Membrane</keyword>
<feature type="transmembrane region" description="Helical" evidence="2">
    <location>
        <begin position="194"/>
        <end position="212"/>
    </location>
</feature>
<dbReference type="EMBL" id="BMNJ01000001">
    <property type="protein sequence ID" value="GGO95467.1"/>
    <property type="molecule type" value="Genomic_DNA"/>
</dbReference>
<feature type="transmembrane region" description="Helical" evidence="2">
    <location>
        <begin position="118"/>
        <end position="138"/>
    </location>
</feature>
<dbReference type="PANTHER" id="PTHR22911">
    <property type="entry name" value="ACYL-MALONYL CONDENSING ENZYME-RELATED"/>
    <property type="match status" value="1"/>
</dbReference>
<dbReference type="Pfam" id="PF00892">
    <property type="entry name" value="EamA"/>
    <property type="match status" value="2"/>
</dbReference>
<feature type="transmembrane region" description="Helical" evidence="2">
    <location>
        <begin position="287"/>
        <end position="304"/>
    </location>
</feature>
<evidence type="ECO:0000256" key="2">
    <source>
        <dbReference type="SAM" id="Phobius"/>
    </source>
</evidence>
<feature type="domain" description="EamA" evidence="3">
    <location>
        <begin position="191"/>
        <end position="321"/>
    </location>
</feature>
<comment type="caution">
    <text evidence="4">The sequence shown here is derived from an EMBL/GenBank/DDBJ whole genome shotgun (WGS) entry which is preliminary data.</text>
</comment>
<protein>
    <recommendedName>
        <fullName evidence="3">EamA domain-containing protein</fullName>
    </recommendedName>
</protein>
<organism evidence="4 5">
    <name type="scientific">Actinomyces gaoshouyii</name>
    <dbReference type="NCBI Taxonomy" id="1960083"/>
    <lineage>
        <taxon>Bacteria</taxon>
        <taxon>Bacillati</taxon>
        <taxon>Actinomycetota</taxon>
        <taxon>Actinomycetes</taxon>
        <taxon>Actinomycetales</taxon>
        <taxon>Actinomycetaceae</taxon>
        <taxon>Actinomyces</taxon>
    </lineage>
</organism>
<dbReference type="GO" id="GO:0016020">
    <property type="term" value="C:membrane"/>
    <property type="evidence" value="ECO:0007669"/>
    <property type="project" value="InterPro"/>
</dbReference>
<sequence>MNDTSTTPDLKAADSTYVMDKRLGAIAMIISATGMGLVGTFSRGATDGLIPDDKAVIGSFLASGRMLTGLVGFTVLLLVTRKTALFRATRLSPAIVMGGISIGLSLGCYISSTLLTTIANAVFLIYTGPLFCTILARIFRKERISPLSGLFLLIVFIGMLMTIGIIDYTDGSFSFGLDLSVSSSDYPKKTLGDLLGLLSGVFYGMALFFNGYRKDVDSIVRGAWNFVWASVAALGMALILRPWHGVSAFTGSNWGSAALLFIFSGLVALGFLVVAGRNLPAVEMSTISYWECPVAVICGMLIFHEQLTPIGMIGGALIVGGGFAPIIVDALARAGKRSVATA</sequence>
<feature type="transmembrane region" description="Helical" evidence="2">
    <location>
        <begin position="255"/>
        <end position="275"/>
    </location>
</feature>
<dbReference type="InterPro" id="IPR037185">
    <property type="entry name" value="EmrE-like"/>
</dbReference>
<proteinExistence type="inferred from homology"/>
<evidence type="ECO:0000259" key="3">
    <source>
        <dbReference type="Pfam" id="PF00892"/>
    </source>
</evidence>
<accession>A0A8H9HBU4</accession>
<keyword evidence="2" id="KW-1133">Transmembrane helix</keyword>
<name>A0A8H9HBU4_9ACTO</name>
<dbReference type="InterPro" id="IPR000620">
    <property type="entry name" value="EamA_dom"/>
</dbReference>